<comment type="caution">
    <text evidence="2">The sequence shown here is derived from an EMBL/GenBank/DDBJ whole genome shotgun (WGS) entry which is preliminary data.</text>
</comment>
<dbReference type="Proteomes" id="UP000004295">
    <property type="component" value="Unassembled WGS sequence"/>
</dbReference>
<evidence type="ECO:0000313" key="3">
    <source>
        <dbReference type="Proteomes" id="UP000004295"/>
    </source>
</evidence>
<name>C3JB04_POREA</name>
<dbReference type="STRING" id="553175.POREN0001_0396"/>
<dbReference type="GeneID" id="93365374"/>
<gene>
    <name evidence="2" type="ORF">POREN0001_0396</name>
</gene>
<accession>C3JB04</accession>
<keyword evidence="1" id="KW-0732">Signal</keyword>
<proteinExistence type="predicted"/>
<dbReference type="RefSeq" id="WP_004333672.1">
    <property type="nucleotide sequence ID" value="NZ_ACNN01000020.1"/>
</dbReference>
<organism evidence="2 3">
    <name type="scientific">Porphyromonas endodontalis (strain ATCC 35406 / DSM 24491 / JCM 8526 / CCUG 16442 / BCRC 14492 / NCTC 13058 / HG 370)</name>
    <name type="common">Bacteroides endodontalis</name>
    <dbReference type="NCBI Taxonomy" id="553175"/>
    <lineage>
        <taxon>Bacteria</taxon>
        <taxon>Pseudomonadati</taxon>
        <taxon>Bacteroidota</taxon>
        <taxon>Bacteroidia</taxon>
        <taxon>Bacteroidales</taxon>
        <taxon>Porphyromonadaceae</taxon>
        <taxon>Porphyromonas</taxon>
    </lineage>
</organism>
<protein>
    <submittedName>
        <fullName evidence="2">Uncharacterized protein</fullName>
    </submittedName>
</protein>
<dbReference type="AlphaFoldDB" id="C3JB04"/>
<sequence length="298" mass="33878">MRYKYILYYSLLALSLSSVVIPAQAQQEQSAVGVGTRTPYSSALDLDVSHLPDGRKKGFLLPKVALTGKQDTHTIHSPKKAMMVYNTQTAGSGDQQVYANLVYVWTGQEWVPFSNLKEIRRLKKPIHFVLASKRKIPIEISKFNSYQGMPLKWNTDEVYLKNEKDVKVSTFSPFEEIEILREAYYEFTGSFNFKSDADGATSVVVLLQKKSKYGSWSTIASSSLPFERGVQTWSQTIVFPVFTHKYQEGDKLRIMLKKGEGQNQKSGAKIAYDPENPEDVTMNIRLTRLRNEGETYDD</sequence>
<evidence type="ECO:0000313" key="2">
    <source>
        <dbReference type="EMBL" id="EEN82761.1"/>
    </source>
</evidence>
<dbReference type="eggNOG" id="ENOG5034AHK">
    <property type="taxonomic scope" value="Bacteria"/>
</dbReference>
<feature type="chain" id="PRO_5002928020" evidence="1">
    <location>
        <begin position="26"/>
        <end position="298"/>
    </location>
</feature>
<keyword evidence="3" id="KW-1185">Reference proteome</keyword>
<evidence type="ECO:0000256" key="1">
    <source>
        <dbReference type="SAM" id="SignalP"/>
    </source>
</evidence>
<dbReference type="EMBL" id="ACNN01000020">
    <property type="protein sequence ID" value="EEN82761.1"/>
    <property type="molecule type" value="Genomic_DNA"/>
</dbReference>
<reference evidence="2 3" key="1">
    <citation type="submission" date="2009-04" db="EMBL/GenBank/DDBJ databases">
        <authorList>
            <person name="Sebastian Y."/>
            <person name="Madupu R."/>
            <person name="Durkin A.S."/>
            <person name="Torralba M."/>
            <person name="Methe B."/>
            <person name="Sutton G.G."/>
            <person name="Strausberg R.L."/>
            <person name="Nelson K.E."/>
        </authorList>
    </citation>
    <scope>NUCLEOTIDE SEQUENCE [LARGE SCALE GENOMIC DNA]</scope>
    <source>
        <strain evidence="3">ATCC 35406 / BCRC 14492 / JCM 8526 / NCTC 13058 / HG 370</strain>
    </source>
</reference>
<feature type="signal peptide" evidence="1">
    <location>
        <begin position="1"/>
        <end position="25"/>
    </location>
</feature>